<gene>
    <name evidence="8" type="ORF">M6B22_11415</name>
</gene>
<dbReference type="InterPro" id="IPR007341">
    <property type="entry name" value="Transgly_assoc"/>
</dbReference>
<comment type="subcellular location">
    <subcellularLocation>
        <location evidence="1">Cell membrane</location>
        <topology evidence="1">Multi-pass membrane protein</topology>
    </subcellularLocation>
</comment>
<feature type="transmembrane region" description="Helical" evidence="7">
    <location>
        <begin position="6"/>
        <end position="23"/>
    </location>
</feature>
<dbReference type="PANTHER" id="PTHR33884">
    <property type="entry name" value="UPF0410 PROTEIN YMGE"/>
    <property type="match status" value="1"/>
</dbReference>
<evidence type="ECO:0000313" key="9">
    <source>
        <dbReference type="Proteomes" id="UP001164693"/>
    </source>
</evidence>
<evidence type="ECO:0000256" key="7">
    <source>
        <dbReference type="SAM" id="Phobius"/>
    </source>
</evidence>
<dbReference type="Proteomes" id="UP001164693">
    <property type="component" value="Chromosome"/>
</dbReference>
<evidence type="ECO:0000313" key="8">
    <source>
        <dbReference type="EMBL" id="WAX55168.1"/>
    </source>
</evidence>
<keyword evidence="9" id="KW-1185">Reference proteome</keyword>
<evidence type="ECO:0000256" key="5">
    <source>
        <dbReference type="ARBA" id="ARBA00022989"/>
    </source>
</evidence>
<comment type="similarity">
    <text evidence="2">Belongs to the UPF0410 family.</text>
</comment>
<dbReference type="PANTHER" id="PTHR33884:SF3">
    <property type="entry name" value="UPF0410 PROTEIN YMGE"/>
    <property type="match status" value="1"/>
</dbReference>
<name>A0ABY7JTZ6_9ACTN</name>
<keyword evidence="4 7" id="KW-0812">Transmembrane</keyword>
<dbReference type="EMBL" id="CP097463">
    <property type="protein sequence ID" value="WAX55168.1"/>
    <property type="molecule type" value="Genomic_DNA"/>
</dbReference>
<evidence type="ECO:0000256" key="2">
    <source>
        <dbReference type="ARBA" id="ARBA00011006"/>
    </source>
</evidence>
<keyword evidence="5 7" id="KW-1133">Transmembrane helix</keyword>
<evidence type="ECO:0000256" key="6">
    <source>
        <dbReference type="ARBA" id="ARBA00023136"/>
    </source>
</evidence>
<dbReference type="RefSeq" id="WP_269441671.1">
    <property type="nucleotide sequence ID" value="NZ_CP097463.1"/>
</dbReference>
<keyword evidence="3" id="KW-1003">Cell membrane</keyword>
<evidence type="ECO:0000256" key="1">
    <source>
        <dbReference type="ARBA" id="ARBA00004651"/>
    </source>
</evidence>
<feature type="transmembrane region" description="Helical" evidence="7">
    <location>
        <begin position="35"/>
        <end position="53"/>
    </location>
</feature>
<protein>
    <submittedName>
        <fullName evidence="8">GlsB/YeaQ/YmgE family stress response membrane protein</fullName>
    </submittedName>
</protein>
<sequence>MLLNLLGLLLLGLIAGGIARMFVRSPQRLGCLGTALLGIVGSYAGGSLGSILFHDKFDLRKAGTFVGAVAGSIVVLALWRLVDRSPRR</sequence>
<proteinExistence type="inferred from homology"/>
<reference evidence="8" key="1">
    <citation type="submission" date="2022-05" db="EMBL/GenBank/DDBJ databases">
        <title>Jatrophihabitans sp. SB3-54 whole genome sequence.</title>
        <authorList>
            <person name="Suh M.K."/>
            <person name="Eom M.K."/>
            <person name="Kim J.S."/>
            <person name="Kim H.S."/>
            <person name="Do H.E."/>
            <person name="Shin Y.K."/>
            <person name="Lee J.-S."/>
        </authorList>
    </citation>
    <scope>NUCLEOTIDE SEQUENCE</scope>
    <source>
        <strain evidence="8">SB3-54</strain>
    </source>
</reference>
<keyword evidence="6 7" id="KW-0472">Membrane</keyword>
<evidence type="ECO:0000256" key="3">
    <source>
        <dbReference type="ARBA" id="ARBA00022475"/>
    </source>
</evidence>
<feature type="transmembrane region" description="Helical" evidence="7">
    <location>
        <begin position="65"/>
        <end position="82"/>
    </location>
</feature>
<organism evidence="8 9">
    <name type="scientific">Jatrophihabitans cynanchi</name>
    <dbReference type="NCBI Taxonomy" id="2944128"/>
    <lineage>
        <taxon>Bacteria</taxon>
        <taxon>Bacillati</taxon>
        <taxon>Actinomycetota</taxon>
        <taxon>Actinomycetes</taxon>
        <taxon>Jatrophihabitantales</taxon>
        <taxon>Jatrophihabitantaceae</taxon>
        <taxon>Jatrophihabitans</taxon>
    </lineage>
</organism>
<accession>A0ABY7JTZ6</accession>
<evidence type="ECO:0000256" key="4">
    <source>
        <dbReference type="ARBA" id="ARBA00022692"/>
    </source>
</evidence>
<dbReference type="Pfam" id="PF04226">
    <property type="entry name" value="Transgly_assoc"/>
    <property type="match status" value="1"/>
</dbReference>